<dbReference type="Pfam" id="PF03446">
    <property type="entry name" value="NAD_binding_2"/>
    <property type="match status" value="1"/>
</dbReference>
<evidence type="ECO:0000313" key="7">
    <source>
        <dbReference type="Proteomes" id="UP000199658"/>
    </source>
</evidence>
<dbReference type="SUPFAM" id="SSF48179">
    <property type="entry name" value="6-phosphogluconate dehydrogenase C-terminal domain-like"/>
    <property type="match status" value="1"/>
</dbReference>
<dbReference type="InterPro" id="IPR029154">
    <property type="entry name" value="HIBADH-like_NADP-bd"/>
</dbReference>
<proteinExistence type="predicted"/>
<dbReference type="AlphaFoldDB" id="A0A1I6G4U1"/>
<dbReference type="STRING" id="670154.SAMN04488002_0902"/>
<evidence type="ECO:0000259" key="4">
    <source>
        <dbReference type="Pfam" id="PF03446"/>
    </source>
</evidence>
<dbReference type="InterPro" id="IPR036291">
    <property type="entry name" value="NAD(P)-bd_dom_sf"/>
</dbReference>
<dbReference type="InterPro" id="IPR015815">
    <property type="entry name" value="HIBADH-related"/>
</dbReference>
<dbReference type="InterPro" id="IPR006115">
    <property type="entry name" value="6PGDH_NADP-bd"/>
</dbReference>
<dbReference type="Gene3D" id="1.10.1040.10">
    <property type="entry name" value="N-(1-d-carboxylethyl)-l-norvaline Dehydrogenase, domain 2"/>
    <property type="match status" value="1"/>
</dbReference>
<keyword evidence="1" id="KW-0560">Oxidoreductase</keyword>
<evidence type="ECO:0000256" key="3">
    <source>
        <dbReference type="PIRSR" id="PIRSR000103-1"/>
    </source>
</evidence>
<dbReference type="PANTHER" id="PTHR22981">
    <property type="entry name" value="3-HYDROXYISOBUTYRATE DEHYDROGENASE-RELATED"/>
    <property type="match status" value="1"/>
</dbReference>
<feature type="domain" description="3-hydroxyisobutyrate dehydrogenase-like NAD-binding" evidence="5">
    <location>
        <begin position="161"/>
        <end position="280"/>
    </location>
</feature>
<protein>
    <submittedName>
        <fullName evidence="6">3-hydroxyisobutyrate dehydrogenase</fullName>
    </submittedName>
</protein>
<dbReference type="OrthoDB" id="9812907at2"/>
<sequence>MKLGVIGCGNMGGGMVAHLLEMGLSVLCYDPAHDNLERMAQLGADMAASAADLARKCDRIILSLPKAAVIEFVMDEIVSHLTSGTIVLDTSTSEPEISQKMATIAASQKCHFVDGPVSGGPIAARNGTMTMLLGGDQGAIDALRPLTDILTAKTVVVGGPGAGHAAKIANNMLCAANLVLVAEAVRLGQAAGVAPADLLEGINAGSGRSGVSEVNFPKWVLTDAFDSGFTMGLMRKDVGLALDLAKAKGVALDGFASIADLWLTKSQNISDAADFNEITKLDGGRNQ</sequence>
<dbReference type="Gene3D" id="3.40.50.720">
    <property type="entry name" value="NAD(P)-binding Rossmann-like Domain"/>
    <property type="match status" value="1"/>
</dbReference>
<reference evidence="7" key="1">
    <citation type="submission" date="2016-10" db="EMBL/GenBank/DDBJ databases">
        <authorList>
            <person name="Varghese N."/>
            <person name="Submissions S."/>
        </authorList>
    </citation>
    <scope>NUCLEOTIDE SEQUENCE [LARGE SCALE GENOMIC DNA]</scope>
    <source>
        <strain evidence="7">DSM 26921</strain>
    </source>
</reference>
<dbReference type="SUPFAM" id="SSF51735">
    <property type="entry name" value="NAD(P)-binding Rossmann-fold domains"/>
    <property type="match status" value="1"/>
</dbReference>
<evidence type="ECO:0000313" key="6">
    <source>
        <dbReference type="EMBL" id="SFR37215.1"/>
    </source>
</evidence>
<dbReference type="InterPro" id="IPR013328">
    <property type="entry name" value="6PGD_dom2"/>
</dbReference>
<dbReference type="GO" id="GO:0016616">
    <property type="term" value="F:oxidoreductase activity, acting on the CH-OH group of donors, NAD or NADP as acceptor"/>
    <property type="evidence" value="ECO:0007669"/>
    <property type="project" value="TreeGrafter"/>
</dbReference>
<dbReference type="RefSeq" id="WP_090213029.1">
    <property type="nucleotide sequence ID" value="NZ_FOYO01000001.1"/>
</dbReference>
<accession>A0A1I6G4U1</accession>
<dbReference type="GO" id="GO:0051287">
    <property type="term" value="F:NAD binding"/>
    <property type="evidence" value="ECO:0007669"/>
    <property type="project" value="InterPro"/>
</dbReference>
<dbReference type="EMBL" id="FOYO01000001">
    <property type="protein sequence ID" value="SFR37215.1"/>
    <property type="molecule type" value="Genomic_DNA"/>
</dbReference>
<evidence type="ECO:0000259" key="5">
    <source>
        <dbReference type="Pfam" id="PF14833"/>
    </source>
</evidence>
<dbReference type="InterPro" id="IPR008927">
    <property type="entry name" value="6-PGluconate_DH-like_C_sf"/>
</dbReference>
<dbReference type="PIRSF" id="PIRSF000103">
    <property type="entry name" value="HIBADH"/>
    <property type="match status" value="1"/>
</dbReference>
<name>A0A1I6G4U1_9RHOB</name>
<dbReference type="Pfam" id="PF14833">
    <property type="entry name" value="NAD_binding_11"/>
    <property type="match status" value="1"/>
</dbReference>
<feature type="domain" description="6-phosphogluconate dehydrogenase NADP-binding" evidence="4">
    <location>
        <begin position="2"/>
        <end position="158"/>
    </location>
</feature>
<dbReference type="PANTHER" id="PTHR22981:SF7">
    <property type="entry name" value="3-HYDROXYISOBUTYRATE DEHYDROGENASE, MITOCHONDRIAL"/>
    <property type="match status" value="1"/>
</dbReference>
<evidence type="ECO:0000256" key="1">
    <source>
        <dbReference type="ARBA" id="ARBA00023002"/>
    </source>
</evidence>
<keyword evidence="7" id="KW-1185">Reference proteome</keyword>
<feature type="active site" evidence="3">
    <location>
        <position position="167"/>
    </location>
</feature>
<dbReference type="Proteomes" id="UP000199658">
    <property type="component" value="Unassembled WGS sequence"/>
</dbReference>
<gene>
    <name evidence="6" type="ORF">SAMN04488002_0902</name>
</gene>
<organism evidence="6 7">
    <name type="scientific">Litoreibacter janthinus</name>
    <dbReference type="NCBI Taxonomy" id="670154"/>
    <lineage>
        <taxon>Bacteria</taxon>
        <taxon>Pseudomonadati</taxon>
        <taxon>Pseudomonadota</taxon>
        <taxon>Alphaproteobacteria</taxon>
        <taxon>Rhodobacterales</taxon>
        <taxon>Roseobacteraceae</taxon>
        <taxon>Litoreibacter</taxon>
    </lineage>
</organism>
<dbReference type="GO" id="GO:0050661">
    <property type="term" value="F:NADP binding"/>
    <property type="evidence" value="ECO:0007669"/>
    <property type="project" value="InterPro"/>
</dbReference>
<evidence type="ECO:0000256" key="2">
    <source>
        <dbReference type="ARBA" id="ARBA00023027"/>
    </source>
</evidence>
<keyword evidence="2" id="KW-0520">NAD</keyword>